<sequence>MSPSSYFFKLVRSISKTQPNLSSDTFPANDDNSLETGRRSTVHRRRATIRVPSHRHLTAAKGTVCGGDAMNTGGERMMR</sequence>
<accession>A0A392PNB5</accession>
<organism evidence="2 3">
    <name type="scientific">Trifolium medium</name>
    <dbReference type="NCBI Taxonomy" id="97028"/>
    <lineage>
        <taxon>Eukaryota</taxon>
        <taxon>Viridiplantae</taxon>
        <taxon>Streptophyta</taxon>
        <taxon>Embryophyta</taxon>
        <taxon>Tracheophyta</taxon>
        <taxon>Spermatophyta</taxon>
        <taxon>Magnoliopsida</taxon>
        <taxon>eudicotyledons</taxon>
        <taxon>Gunneridae</taxon>
        <taxon>Pentapetalae</taxon>
        <taxon>rosids</taxon>
        <taxon>fabids</taxon>
        <taxon>Fabales</taxon>
        <taxon>Fabaceae</taxon>
        <taxon>Papilionoideae</taxon>
        <taxon>50 kb inversion clade</taxon>
        <taxon>NPAAA clade</taxon>
        <taxon>Hologalegina</taxon>
        <taxon>IRL clade</taxon>
        <taxon>Trifolieae</taxon>
        <taxon>Trifolium</taxon>
    </lineage>
</organism>
<reference evidence="2 3" key="1">
    <citation type="journal article" date="2018" name="Front. Plant Sci.">
        <title>Red Clover (Trifolium pratense) and Zigzag Clover (T. medium) - A Picture of Genomic Similarities and Differences.</title>
        <authorList>
            <person name="Dluhosova J."/>
            <person name="Istvanek J."/>
            <person name="Nedelnik J."/>
            <person name="Repkova J."/>
        </authorList>
    </citation>
    <scope>NUCLEOTIDE SEQUENCE [LARGE SCALE GENOMIC DNA]</scope>
    <source>
        <strain evidence="3">cv. 10/8</strain>
        <tissue evidence="2">Leaf</tissue>
    </source>
</reference>
<feature type="compositionally biased region" description="Polar residues" evidence="1">
    <location>
        <begin position="18"/>
        <end position="35"/>
    </location>
</feature>
<comment type="caution">
    <text evidence="2">The sequence shown here is derived from an EMBL/GenBank/DDBJ whole genome shotgun (WGS) entry which is preliminary data.</text>
</comment>
<dbReference type="Proteomes" id="UP000265520">
    <property type="component" value="Unassembled WGS sequence"/>
</dbReference>
<proteinExistence type="predicted"/>
<dbReference type="EMBL" id="LXQA010086375">
    <property type="protein sequence ID" value="MCI12979.1"/>
    <property type="molecule type" value="Genomic_DNA"/>
</dbReference>
<evidence type="ECO:0000313" key="2">
    <source>
        <dbReference type="EMBL" id="MCI12979.1"/>
    </source>
</evidence>
<evidence type="ECO:0000256" key="1">
    <source>
        <dbReference type="SAM" id="MobiDB-lite"/>
    </source>
</evidence>
<evidence type="ECO:0000313" key="3">
    <source>
        <dbReference type="Proteomes" id="UP000265520"/>
    </source>
</evidence>
<name>A0A392PNB5_9FABA</name>
<protein>
    <submittedName>
        <fullName evidence="2">Uncharacterized protein</fullName>
    </submittedName>
</protein>
<keyword evidence="3" id="KW-1185">Reference proteome</keyword>
<feature type="region of interest" description="Disordered" evidence="1">
    <location>
        <begin position="18"/>
        <end position="43"/>
    </location>
</feature>
<feature type="non-terminal residue" evidence="2">
    <location>
        <position position="79"/>
    </location>
</feature>
<dbReference type="AlphaFoldDB" id="A0A392PNB5"/>